<dbReference type="GeneID" id="95592303"/>
<protein>
    <recommendedName>
        <fullName evidence="9">Pycsar effector protein domain-containing protein</fullName>
    </recommendedName>
</protein>
<evidence type="ECO:0000256" key="1">
    <source>
        <dbReference type="ARBA" id="ARBA00004236"/>
    </source>
</evidence>
<dbReference type="Proteomes" id="UP000613974">
    <property type="component" value="Unassembled WGS sequence"/>
</dbReference>
<evidence type="ECO:0000256" key="4">
    <source>
        <dbReference type="ARBA" id="ARBA00022741"/>
    </source>
</evidence>
<organism evidence="10 11">
    <name type="scientific">Streptomyces nojiriensis</name>
    <dbReference type="NCBI Taxonomy" id="66374"/>
    <lineage>
        <taxon>Bacteria</taxon>
        <taxon>Bacillati</taxon>
        <taxon>Actinomycetota</taxon>
        <taxon>Actinomycetes</taxon>
        <taxon>Kitasatosporales</taxon>
        <taxon>Streptomycetaceae</taxon>
        <taxon>Streptomyces</taxon>
    </lineage>
</organism>
<evidence type="ECO:0000256" key="2">
    <source>
        <dbReference type="ARBA" id="ARBA00022475"/>
    </source>
</evidence>
<evidence type="ECO:0000256" key="7">
    <source>
        <dbReference type="ARBA" id="ARBA00023136"/>
    </source>
</evidence>
<keyword evidence="4" id="KW-0547">Nucleotide-binding</keyword>
<gene>
    <name evidence="10" type="ORF">Snoj_80050</name>
</gene>
<dbReference type="RefSeq" id="WP_229874963.1">
    <property type="nucleotide sequence ID" value="NZ_BMRL01000001.1"/>
</dbReference>
<dbReference type="InterPro" id="IPR043760">
    <property type="entry name" value="PycTM_dom"/>
</dbReference>
<feature type="domain" description="Pycsar effector protein" evidence="9">
    <location>
        <begin position="20"/>
        <end position="164"/>
    </location>
</feature>
<evidence type="ECO:0000313" key="11">
    <source>
        <dbReference type="Proteomes" id="UP000613974"/>
    </source>
</evidence>
<keyword evidence="2" id="KW-1003">Cell membrane</keyword>
<evidence type="ECO:0000256" key="3">
    <source>
        <dbReference type="ARBA" id="ARBA00022692"/>
    </source>
</evidence>
<proteinExistence type="predicted"/>
<dbReference type="EMBL" id="BNEC01000005">
    <property type="protein sequence ID" value="GHI74087.1"/>
    <property type="molecule type" value="Genomic_DNA"/>
</dbReference>
<keyword evidence="6" id="KW-0051">Antiviral defense</keyword>
<evidence type="ECO:0000256" key="8">
    <source>
        <dbReference type="SAM" id="Phobius"/>
    </source>
</evidence>
<comment type="subcellular location">
    <subcellularLocation>
        <location evidence="1">Cell membrane</location>
    </subcellularLocation>
</comment>
<accession>A0ABQ3T1P3</accession>
<keyword evidence="11" id="KW-1185">Reference proteome</keyword>
<evidence type="ECO:0000259" key="9">
    <source>
        <dbReference type="Pfam" id="PF18967"/>
    </source>
</evidence>
<dbReference type="Pfam" id="PF18967">
    <property type="entry name" value="PycTM"/>
    <property type="match status" value="1"/>
</dbReference>
<keyword evidence="3 8" id="KW-0812">Transmembrane</keyword>
<keyword evidence="7 8" id="KW-0472">Membrane</keyword>
<reference evidence="11" key="1">
    <citation type="submission" date="2023-07" db="EMBL/GenBank/DDBJ databases">
        <title>Whole genome shotgun sequence of Streptomyces nojiriensis NBRC 13794.</title>
        <authorList>
            <person name="Komaki H."/>
            <person name="Tamura T."/>
        </authorList>
    </citation>
    <scope>NUCLEOTIDE SEQUENCE [LARGE SCALE GENOMIC DNA]</scope>
    <source>
        <strain evidence="11">NBRC 13794</strain>
    </source>
</reference>
<evidence type="ECO:0000313" key="10">
    <source>
        <dbReference type="EMBL" id="GHI74087.1"/>
    </source>
</evidence>
<evidence type="ECO:0000256" key="6">
    <source>
        <dbReference type="ARBA" id="ARBA00023118"/>
    </source>
</evidence>
<evidence type="ECO:0000256" key="5">
    <source>
        <dbReference type="ARBA" id="ARBA00022989"/>
    </source>
</evidence>
<comment type="caution">
    <text evidence="10">The sequence shown here is derived from an EMBL/GenBank/DDBJ whole genome shotgun (WGS) entry which is preliminary data.</text>
</comment>
<sequence length="171" mass="17671">MTSIPPTAPTAAPGPASRTMLTVLQTTHQHADAKAGILSAVQAALVGTAGAWSEAALDGWRRGGPLGWLAGVLLALFACGLFGGAASLALALRPRVWRPTGPNDYSFVRLAAAADPSPPTTAEDERQLHAMIRFLSDVALRKYRCVTAAVVCTAVMGTTAGLCLLLRPLLG</sequence>
<keyword evidence="5 8" id="KW-1133">Transmembrane helix</keyword>
<feature type="transmembrane region" description="Helical" evidence="8">
    <location>
        <begin position="68"/>
        <end position="92"/>
    </location>
</feature>
<name>A0ABQ3T1P3_9ACTN</name>
<feature type="transmembrane region" description="Helical" evidence="8">
    <location>
        <begin position="145"/>
        <end position="170"/>
    </location>
</feature>